<reference evidence="1 2" key="5">
    <citation type="journal article" date="2019" name="Gigascience">
        <title>A chromosome-scale genome assembly of cucumber (Cucumis sativus L.).</title>
        <authorList>
            <person name="Li Q."/>
            <person name="Li H."/>
            <person name="Huang W."/>
            <person name="Xu Y."/>
            <person name="Zhou Q."/>
            <person name="Wang S."/>
            <person name="Ruan J."/>
            <person name="Huang S."/>
            <person name="Zhang Z."/>
        </authorList>
    </citation>
    <scope>NUCLEOTIDE SEQUENCE [LARGE SCALE GENOMIC DNA]</scope>
    <source>
        <strain evidence="2">cv. 9930</strain>
        <tissue evidence="1">Leaf</tissue>
    </source>
</reference>
<comment type="caution">
    <text evidence="1">The sequence shown here is derived from an EMBL/GenBank/DDBJ whole genome shotgun (WGS) entry which is preliminary data.</text>
</comment>
<evidence type="ECO:0000313" key="2">
    <source>
        <dbReference type="Proteomes" id="UP000029981"/>
    </source>
</evidence>
<keyword evidence="2" id="KW-1185">Reference proteome</keyword>
<reference evidence="1 2" key="1">
    <citation type="journal article" date="2009" name="Nat. Genet.">
        <title>The genome of the cucumber, Cucumis sativus L.</title>
        <authorList>
            <person name="Huang S."/>
            <person name="Li R."/>
            <person name="Zhang Z."/>
            <person name="Li L."/>
            <person name="Gu X."/>
            <person name="Fan W."/>
            <person name="Lucas W.J."/>
            <person name="Wang X."/>
            <person name="Xie B."/>
            <person name="Ni P."/>
            <person name="Ren Y."/>
            <person name="Zhu H."/>
            <person name="Li J."/>
            <person name="Lin K."/>
            <person name="Jin W."/>
            <person name="Fei Z."/>
            <person name="Li G."/>
            <person name="Staub J."/>
            <person name="Kilian A."/>
            <person name="van der Vossen E.A."/>
            <person name="Wu Y."/>
            <person name="Guo J."/>
            <person name="He J."/>
            <person name="Jia Z."/>
            <person name="Ren Y."/>
            <person name="Tian G."/>
            <person name="Lu Y."/>
            <person name="Ruan J."/>
            <person name="Qian W."/>
            <person name="Wang M."/>
            <person name="Huang Q."/>
            <person name="Li B."/>
            <person name="Xuan Z."/>
            <person name="Cao J."/>
            <person name="Asan"/>
            <person name="Wu Z."/>
            <person name="Zhang J."/>
            <person name="Cai Q."/>
            <person name="Bai Y."/>
            <person name="Zhao B."/>
            <person name="Han Y."/>
            <person name="Li Y."/>
            <person name="Li X."/>
            <person name="Wang S."/>
            <person name="Shi Q."/>
            <person name="Liu S."/>
            <person name="Cho W.K."/>
            <person name="Kim J.Y."/>
            <person name="Xu Y."/>
            <person name="Heller-Uszynska K."/>
            <person name="Miao H."/>
            <person name="Cheng Z."/>
            <person name="Zhang S."/>
            <person name="Wu J."/>
            <person name="Yang Y."/>
            <person name="Kang H."/>
            <person name="Li M."/>
            <person name="Liang H."/>
            <person name="Ren X."/>
            <person name="Shi Z."/>
            <person name="Wen M."/>
            <person name="Jian M."/>
            <person name="Yang H."/>
            <person name="Zhang G."/>
            <person name="Yang Z."/>
            <person name="Chen R."/>
            <person name="Liu S."/>
            <person name="Li J."/>
            <person name="Ma L."/>
            <person name="Liu H."/>
            <person name="Zhou Y."/>
            <person name="Zhao J."/>
            <person name="Fang X."/>
            <person name="Li G."/>
            <person name="Fang L."/>
            <person name="Li Y."/>
            <person name="Liu D."/>
            <person name="Zheng H."/>
            <person name="Zhang Y."/>
            <person name="Qin N."/>
            <person name="Li Z."/>
            <person name="Yang G."/>
            <person name="Yang S."/>
            <person name="Bolund L."/>
            <person name="Kristiansen K."/>
            <person name="Zheng H."/>
            <person name="Li S."/>
            <person name="Zhang X."/>
            <person name="Yang H."/>
            <person name="Wang J."/>
            <person name="Sun R."/>
            <person name="Zhang B."/>
            <person name="Jiang S."/>
            <person name="Wang J."/>
            <person name="Du Y."/>
            <person name="Li S."/>
        </authorList>
    </citation>
    <scope>NUCLEOTIDE SEQUENCE [LARGE SCALE GENOMIC DNA]</scope>
    <source>
        <strain evidence="2">cv. 9930</strain>
        <tissue evidence="1">Leaf</tissue>
    </source>
</reference>
<dbReference type="EMBL" id="ACHR03000072">
    <property type="protein sequence ID" value="KAE8637196.1"/>
    <property type="molecule type" value="Genomic_DNA"/>
</dbReference>
<evidence type="ECO:0000313" key="1">
    <source>
        <dbReference type="EMBL" id="KAE8637196.1"/>
    </source>
</evidence>
<accession>A0ACB6HBA7</accession>
<name>A0ACB6HBA7_CUCSA</name>
<sequence>TTEKKGSAAAGLDGGCERRTWRLLVHTAARASTKTEPAETAGQRRKSNGCSGGRSCGTDLDGGRKVTRTAAAR</sequence>
<gene>
    <name evidence="1" type="ORF">Csa_019087</name>
</gene>
<reference evidence="1 2" key="3">
    <citation type="journal article" date="2010" name="BMC Genomics">
        <title>Transcriptome sequencing and comparative analysis of cucumber flowers with different sex types.</title>
        <authorList>
            <person name="Guo S."/>
            <person name="Zheng Y."/>
            <person name="Joung J.G."/>
            <person name="Liu S."/>
            <person name="Zhang Z."/>
            <person name="Crasta O.R."/>
            <person name="Sobral B.W."/>
            <person name="Xu Y."/>
            <person name="Huang S."/>
            <person name="Fei Z."/>
        </authorList>
    </citation>
    <scope>NUCLEOTIDE SEQUENCE [LARGE SCALE GENOMIC DNA]</scope>
    <source>
        <strain evidence="2">cv. 9930</strain>
        <tissue evidence="1">Leaf</tissue>
    </source>
</reference>
<dbReference type="Proteomes" id="UP000029981">
    <property type="component" value="Unassembled WGS sequence"/>
</dbReference>
<feature type="non-terminal residue" evidence="1">
    <location>
        <position position="1"/>
    </location>
</feature>
<organism evidence="1 2">
    <name type="scientific">Cucumis sativus</name>
    <name type="common">Cucumber</name>
    <dbReference type="NCBI Taxonomy" id="3659"/>
    <lineage>
        <taxon>Eukaryota</taxon>
        <taxon>Viridiplantae</taxon>
        <taxon>Streptophyta</taxon>
        <taxon>Embryophyta</taxon>
        <taxon>Tracheophyta</taxon>
        <taxon>Spermatophyta</taxon>
        <taxon>Magnoliopsida</taxon>
        <taxon>eudicotyledons</taxon>
        <taxon>Gunneridae</taxon>
        <taxon>Pentapetalae</taxon>
        <taxon>rosids</taxon>
        <taxon>fabids</taxon>
        <taxon>Cucurbitales</taxon>
        <taxon>Cucurbitaceae</taxon>
        <taxon>Benincaseae</taxon>
        <taxon>Cucumis</taxon>
    </lineage>
</organism>
<reference evidence="1 2" key="4">
    <citation type="journal article" date="2011" name="BMC Genomics">
        <title>RNA-Seq improves annotation of protein-coding genes in the cucumber genome.</title>
        <authorList>
            <person name="Li Z."/>
            <person name="Zhang Z."/>
            <person name="Yan P."/>
            <person name="Huang S."/>
            <person name="Fei Z."/>
            <person name="Lin K."/>
        </authorList>
    </citation>
    <scope>NUCLEOTIDE SEQUENCE [LARGE SCALE GENOMIC DNA]</scope>
    <source>
        <strain evidence="2">cv. 9930</strain>
        <tissue evidence="1">Leaf</tissue>
    </source>
</reference>
<reference evidence="1 2" key="2">
    <citation type="journal article" date="2009" name="PLoS ONE">
        <title>An integrated genetic and cytogenetic map of the cucumber genome.</title>
        <authorList>
            <person name="Ren Y."/>
            <person name="Zhang Z."/>
            <person name="Liu J."/>
            <person name="Staub J.E."/>
            <person name="Han Y."/>
            <person name="Cheng Z."/>
            <person name="Li X."/>
            <person name="Lu J."/>
            <person name="Miao H."/>
            <person name="Kang H."/>
            <person name="Xie B."/>
            <person name="Gu X."/>
            <person name="Wang X."/>
            <person name="Du Y."/>
            <person name="Jin W."/>
            <person name="Huang S."/>
        </authorList>
    </citation>
    <scope>NUCLEOTIDE SEQUENCE [LARGE SCALE GENOMIC DNA]</scope>
    <source>
        <strain evidence="2">cv. 9930</strain>
        <tissue evidence="1">Leaf</tissue>
    </source>
</reference>
<protein>
    <submittedName>
        <fullName evidence="1">Uncharacterized protein</fullName>
    </submittedName>
</protein>
<proteinExistence type="predicted"/>